<dbReference type="STRING" id="1324350.AOY20_06010"/>
<keyword evidence="1" id="KW-0732">Signal</keyword>
<dbReference type="InterPro" id="IPR021457">
    <property type="entry name" value="DUF3108"/>
</dbReference>
<evidence type="ECO:0000313" key="3">
    <source>
        <dbReference type="Proteomes" id="UP000064939"/>
    </source>
</evidence>
<reference evidence="2 3" key="1">
    <citation type="journal article" date="2015" name="Int. J. Syst. Evol. Microbiol.">
        <title>Acinetobacter equi sp. nov. isolated from horse faeces.</title>
        <authorList>
            <person name="Poppel M.T."/>
            <person name="Skiebe E."/>
            <person name="Laue M."/>
            <person name="Bergmann H."/>
            <person name="Ebersberger I."/>
            <person name="Garn T."/>
            <person name="Fruth A."/>
            <person name="Baumgardt S."/>
            <person name="Busse H.J."/>
            <person name="Wilharm G."/>
        </authorList>
    </citation>
    <scope>NUCLEOTIDE SEQUENCE [LARGE SCALE GENOMIC DNA]</scope>
    <source>
        <strain evidence="2 3">114</strain>
    </source>
</reference>
<organism evidence="2 3">
    <name type="scientific">Acinetobacter equi</name>
    <dbReference type="NCBI Taxonomy" id="1324350"/>
    <lineage>
        <taxon>Bacteria</taxon>
        <taxon>Pseudomonadati</taxon>
        <taxon>Pseudomonadota</taxon>
        <taxon>Gammaproteobacteria</taxon>
        <taxon>Moraxellales</taxon>
        <taxon>Moraxellaceae</taxon>
        <taxon>Acinetobacter</taxon>
    </lineage>
</organism>
<feature type="chain" id="PRO_5006039673" description="DUF3108 domain-containing protein" evidence="1">
    <location>
        <begin position="31"/>
        <end position="237"/>
    </location>
</feature>
<protein>
    <recommendedName>
        <fullName evidence="4">DUF3108 domain-containing protein</fullName>
    </recommendedName>
</protein>
<dbReference type="Proteomes" id="UP000064939">
    <property type="component" value="Chromosome"/>
</dbReference>
<dbReference type="Pfam" id="PF11306">
    <property type="entry name" value="DUF3108"/>
    <property type="match status" value="1"/>
</dbReference>
<dbReference type="AlphaFoldDB" id="A0A0N9VYB3"/>
<dbReference type="KEGG" id="aei:AOY20_06010"/>
<evidence type="ECO:0008006" key="4">
    <source>
        <dbReference type="Google" id="ProtNLM"/>
    </source>
</evidence>
<feature type="signal peptide" evidence="1">
    <location>
        <begin position="1"/>
        <end position="30"/>
    </location>
</feature>
<dbReference type="RefSeq" id="WP_054581022.1">
    <property type="nucleotide sequence ID" value="NZ_CP012808.1"/>
</dbReference>
<dbReference type="OrthoDB" id="6007799at2"/>
<proteinExistence type="predicted"/>
<accession>A0A0N9VYB3</accession>
<dbReference type="EMBL" id="CP012808">
    <property type="protein sequence ID" value="ALH95128.1"/>
    <property type="molecule type" value="Genomic_DNA"/>
</dbReference>
<gene>
    <name evidence="2" type="ORF">AOY20_06010</name>
</gene>
<dbReference type="PROSITE" id="PS51257">
    <property type="entry name" value="PROKAR_LIPOPROTEIN"/>
    <property type="match status" value="1"/>
</dbReference>
<evidence type="ECO:0000313" key="2">
    <source>
        <dbReference type="EMBL" id="ALH95128.1"/>
    </source>
</evidence>
<evidence type="ECO:0000256" key="1">
    <source>
        <dbReference type="SAM" id="SignalP"/>
    </source>
</evidence>
<sequence length="237" mass="26555">MVNSKFKNLAKVASITSILFTSALSCHAFAMNPFQASYQFQYNGKNVGSATRTLSKSGNQWSYVFAAKAVGLASAKESSQFTLNESQIISNSFTRTSKVLVHNKSMNMKFDPNSRIINTKKDDKTRSLAWKNGVLDELNAELQIREDLKKNALKSNYLIADAKEVESRQFIKQGTEKIKAGNTTYDTIKIVMKNTKPGRETIFWLAPSLDYAPIKVSHIDQKNSYGLLLTNYKNTSI</sequence>
<keyword evidence="3" id="KW-1185">Reference proteome</keyword>
<name>A0A0N9VYB3_9GAMM</name>